<dbReference type="InterPro" id="IPR017734">
    <property type="entry name" value="T6SS_SciN"/>
</dbReference>
<keyword evidence="1" id="KW-0449">Lipoprotein</keyword>
<dbReference type="PANTHER" id="PTHR37625">
    <property type="entry name" value="OUTER MEMBRANE LIPOPROTEIN-RELATED"/>
    <property type="match status" value="1"/>
</dbReference>
<dbReference type="Pfam" id="PF12790">
    <property type="entry name" value="T6SS-SciN"/>
    <property type="match status" value="1"/>
</dbReference>
<dbReference type="Proteomes" id="UP000509568">
    <property type="component" value="Chromosome"/>
</dbReference>
<dbReference type="AlphaFoldDB" id="A0A7D5HKE6"/>
<dbReference type="PROSITE" id="PS51257">
    <property type="entry name" value="PROKAR_LIPOPROTEIN"/>
    <property type="match status" value="1"/>
</dbReference>
<name>A0A7D5HKE6_9PSED</name>
<reference evidence="1 2" key="1">
    <citation type="submission" date="2020-06" db="EMBL/GenBank/DDBJ databases">
        <title>Pseudomonas eucalypticola sp. nov., an endophyte of Eucalyptus dunnii leaves with biocontrol ability of eucalyptus leaf blight.</title>
        <authorList>
            <person name="Liu Y."/>
            <person name="Song Z."/>
            <person name="Zeng H."/>
            <person name="Lu M."/>
            <person name="Wang X."/>
            <person name="Lian X."/>
            <person name="Zhang Q."/>
        </authorList>
    </citation>
    <scope>NUCLEOTIDE SEQUENCE [LARGE SCALE GENOMIC DNA]</scope>
    <source>
        <strain evidence="1 2">NP-1</strain>
    </source>
</reference>
<gene>
    <name evidence="1" type="primary">tssJ</name>
    <name evidence="1" type="ORF">HWQ56_00715</name>
</gene>
<keyword evidence="2" id="KW-1185">Reference proteome</keyword>
<evidence type="ECO:0000313" key="2">
    <source>
        <dbReference type="Proteomes" id="UP000509568"/>
    </source>
</evidence>
<dbReference type="PANTHER" id="PTHR37625:SF4">
    <property type="entry name" value="OUTER MEMBRANE LIPOPROTEIN"/>
    <property type="match status" value="1"/>
</dbReference>
<dbReference type="NCBIfam" id="TIGR03352">
    <property type="entry name" value="VI_chp_3"/>
    <property type="match status" value="1"/>
</dbReference>
<proteinExistence type="predicted"/>
<dbReference type="InterPro" id="IPR038706">
    <property type="entry name" value="Type_VI_SciN-like_sf"/>
</dbReference>
<dbReference type="Gene3D" id="2.60.40.4150">
    <property type="entry name" value="Type VI secretion system, lipoprotein SciN"/>
    <property type="match status" value="1"/>
</dbReference>
<accession>A0A7D5HKE6</accession>
<dbReference type="EMBL" id="CP056030">
    <property type="protein sequence ID" value="QKZ07566.1"/>
    <property type="molecule type" value="Genomic_DNA"/>
</dbReference>
<organism evidence="1 2">
    <name type="scientific">Pseudomonas eucalypticola</name>
    <dbReference type="NCBI Taxonomy" id="2599595"/>
    <lineage>
        <taxon>Bacteria</taxon>
        <taxon>Pseudomonadati</taxon>
        <taxon>Pseudomonadota</taxon>
        <taxon>Gammaproteobacteria</taxon>
        <taxon>Pseudomonadales</taxon>
        <taxon>Pseudomonadaceae</taxon>
        <taxon>Pseudomonas</taxon>
    </lineage>
</organism>
<evidence type="ECO:0000313" key="1">
    <source>
        <dbReference type="EMBL" id="QKZ07566.1"/>
    </source>
</evidence>
<protein>
    <submittedName>
        <fullName evidence="1">Type VI secretion system lipoprotein TssJ</fullName>
    </submittedName>
</protein>
<sequence>MRTLAAVVALMALTACGVTDRMGKRMDDTWAGDMLFGNQDKVLLTTDGGNRLNLDADGKPLSVVVRVYQLTSLDKFAAIDPDSLWDDPKKALGSTLVNARELLLLPGMGQVNQWPLEPAAQYVGVAAFFRSDEKGRWKVAFSAQSLRKDGIWFSSDGVRVLADQNRLFALHGRNVLNDPQLEKALAEFAEPAAQPADTTALQNIQDAATKKAADTATQSAQKTAESKLGSLVEGVQ</sequence>
<dbReference type="KEGG" id="pez:HWQ56_00715"/>